<feature type="compositionally biased region" description="Acidic residues" evidence="1">
    <location>
        <begin position="46"/>
        <end position="56"/>
    </location>
</feature>
<organism evidence="3 4">
    <name type="scientific">Tigriopus californicus</name>
    <name type="common">Marine copepod</name>
    <dbReference type="NCBI Taxonomy" id="6832"/>
    <lineage>
        <taxon>Eukaryota</taxon>
        <taxon>Metazoa</taxon>
        <taxon>Ecdysozoa</taxon>
        <taxon>Arthropoda</taxon>
        <taxon>Crustacea</taxon>
        <taxon>Multicrustacea</taxon>
        <taxon>Hexanauplia</taxon>
        <taxon>Copepoda</taxon>
        <taxon>Harpacticoida</taxon>
        <taxon>Harpacticidae</taxon>
        <taxon>Tigriopus</taxon>
    </lineage>
</organism>
<feature type="compositionally biased region" description="Acidic residues" evidence="1">
    <location>
        <begin position="172"/>
        <end position="182"/>
    </location>
</feature>
<feature type="compositionally biased region" description="Acidic residues" evidence="1">
    <location>
        <begin position="264"/>
        <end position="275"/>
    </location>
</feature>
<reference evidence="3 4" key="1">
    <citation type="journal article" date="2018" name="Nat. Ecol. Evol.">
        <title>Genomic signatures of mitonuclear coevolution across populations of Tigriopus californicus.</title>
        <authorList>
            <person name="Barreto F.S."/>
            <person name="Watson E.T."/>
            <person name="Lima T.G."/>
            <person name="Willett C.S."/>
            <person name="Edmands S."/>
            <person name="Li W."/>
            <person name="Burton R.S."/>
        </authorList>
    </citation>
    <scope>NUCLEOTIDE SEQUENCE [LARGE SCALE GENOMIC DNA]</scope>
    <source>
        <strain evidence="3 4">San Diego</strain>
    </source>
</reference>
<feature type="region of interest" description="Disordered" evidence="1">
    <location>
        <begin position="1"/>
        <end position="24"/>
    </location>
</feature>
<dbReference type="InterPro" id="IPR011015">
    <property type="entry name" value="LEM/LEM-like_dom_sf"/>
</dbReference>
<name>A0A553NY10_TIGCA</name>
<dbReference type="AlphaFoldDB" id="A0A553NY10"/>
<keyword evidence="4" id="KW-1185">Reference proteome</keyword>
<evidence type="ECO:0000313" key="3">
    <source>
        <dbReference type="EMBL" id="TRY70314.1"/>
    </source>
</evidence>
<proteinExistence type="predicted"/>
<feature type="region of interest" description="Disordered" evidence="1">
    <location>
        <begin position="340"/>
        <end position="369"/>
    </location>
</feature>
<feature type="domain" description="LEM-like" evidence="2">
    <location>
        <begin position="1"/>
        <end position="43"/>
    </location>
</feature>
<dbReference type="GO" id="GO:0003677">
    <property type="term" value="F:DNA binding"/>
    <property type="evidence" value="ECO:0007669"/>
    <property type="project" value="InterPro"/>
</dbReference>
<accession>A0A553NY10</accession>
<feature type="compositionally biased region" description="Low complexity" evidence="1">
    <location>
        <begin position="69"/>
        <end position="87"/>
    </location>
</feature>
<feature type="region of interest" description="Disordered" evidence="1">
    <location>
        <begin position="151"/>
        <end position="210"/>
    </location>
</feature>
<dbReference type="InterPro" id="IPR051656">
    <property type="entry name" value="LEM_domain"/>
</dbReference>
<dbReference type="PANTHER" id="PTHR12019">
    <property type="entry name" value="LAMINA-ASSOCIATED POLYPEPTIDE THYMOPOIETIN"/>
    <property type="match status" value="1"/>
</dbReference>
<feature type="compositionally biased region" description="Basic and acidic residues" evidence="1">
    <location>
        <begin position="299"/>
        <end position="311"/>
    </location>
</feature>
<evidence type="ECO:0000313" key="4">
    <source>
        <dbReference type="Proteomes" id="UP000318571"/>
    </source>
</evidence>
<dbReference type="EMBL" id="VCGU01000009">
    <property type="protein sequence ID" value="TRY70314.1"/>
    <property type="molecule type" value="Genomic_DNA"/>
</dbReference>
<dbReference type="InterPro" id="IPR013146">
    <property type="entry name" value="LEM-like_dom"/>
</dbReference>
<comment type="caution">
    <text evidence="3">The sequence shown here is derived from an EMBL/GenBank/DDBJ whole genome shotgun (WGS) entry which is preliminary data.</text>
</comment>
<feature type="region of interest" description="Disordered" evidence="1">
    <location>
        <begin position="43"/>
        <end position="90"/>
    </location>
</feature>
<dbReference type="Gene3D" id="1.10.720.40">
    <property type="match status" value="1"/>
</dbReference>
<dbReference type="Proteomes" id="UP000318571">
    <property type="component" value="Chromosome 9"/>
</dbReference>
<dbReference type="SMART" id="SM01261">
    <property type="entry name" value="Thymopoietin"/>
    <property type="match status" value="1"/>
</dbReference>
<evidence type="ECO:0000259" key="2">
    <source>
        <dbReference type="SMART" id="SM01261"/>
    </source>
</evidence>
<evidence type="ECO:0000256" key="1">
    <source>
        <dbReference type="SAM" id="MobiDB-lite"/>
    </source>
</evidence>
<gene>
    <name evidence="3" type="ORF">TCAL_08259</name>
</gene>
<dbReference type="STRING" id="6832.A0A553NY10"/>
<feature type="region of interest" description="Disordered" evidence="1">
    <location>
        <begin position="235"/>
        <end position="326"/>
    </location>
</feature>
<sequence>MSSMTKDQLREALVSHGVDPPPLNARKAEYIALYRAEISDLGLFSSDDEDEDDPDDAAMVKPETRKKGSTSTSSKSAQKTSASRSSTLIVDGENLADLTDDQLFRRLKDNGIQAGPINPRESSTSAKLADVMSGARAMWLRWWPSMAKVLRSSRASPKKKKNKVPNGLDQFSADEETADEQQPEVLITKSRPTSAKKLTPTSLRQRVKESTRKFYLRKLADVMSGARGDVAEVVAVNGQSPSRSSRASPKKKKNKVPNGLDQFSADEETAADEQQPEVLITKSRPTSAKKLTPTSLRQRVKDTMDETRDRFTPTPRRSIHSYKEHGDKLNKVYLQLTRAKPQEALMDRPSGEGGVPREPLDEQPSIGNV</sequence>
<protein>
    <recommendedName>
        <fullName evidence="2">LEM-like domain-containing protein</fullName>
    </recommendedName>
</protein>
<dbReference type="PANTHER" id="PTHR12019:SF9">
    <property type="entry name" value="THYMOPOIETIN"/>
    <property type="match status" value="1"/>
</dbReference>
<dbReference type="CDD" id="cd12935">
    <property type="entry name" value="LEM_like"/>
    <property type="match status" value="1"/>
</dbReference>